<gene>
    <name evidence="1" type="ORF">BDR25DRAFT_50156</name>
</gene>
<dbReference type="EMBL" id="MU003512">
    <property type="protein sequence ID" value="KAF2469506.1"/>
    <property type="molecule type" value="Genomic_DNA"/>
</dbReference>
<organism evidence="1 2">
    <name type="scientific">Lindgomyces ingoldianus</name>
    <dbReference type="NCBI Taxonomy" id="673940"/>
    <lineage>
        <taxon>Eukaryota</taxon>
        <taxon>Fungi</taxon>
        <taxon>Dikarya</taxon>
        <taxon>Ascomycota</taxon>
        <taxon>Pezizomycotina</taxon>
        <taxon>Dothideomycetes</taxon>
        <taxon>Pleosporomycetidae</taxon>
        <taxon>Pleosporales</taxon>
        <taxon>Lindgomycetaceae</taxon>
        <taxon>Lindgomyces</taxon>
    </lineage>
</organism>
<sequence length="246" mass="27083">MASAAPKEGLEINVTGSGYVVHAADRAILVLQAQSRQLPSPAEASAAVTSTANVLREAILPHCYQDNTAGHAMGGAAISHYSMSTLDTSNHQQRPDKDGNMFPTTYSARVEFHIKFSDFDVLNTLATKFSAMENIKIQKINWCLTDDTLNGIRGSARKLAAQDAIQRGWDYAEVFARVPAEDLAKKVVATSVKEETYYSQSTRPQLHYGKKLRMEGTHPQGREELQFQPEDVRLEAKVSARFIVGV</sequence>
<keyword evidence="2" id="KW-1185">Reference proteome</keyword>
<comment type="caution">
    <text evidence="1">The sequence shown here is derived from an EMBL/GenBank/DDBJ whole genome shotgun (WGS) entry which is preliminary data.</text>
</comment>
<accession>A0ACB6QTL5</accession>
<evidence type="ECO:0000313" key="1">
    <source>
        <dbReference type="EMBL" id="KAF2469506.1"/>
    </source>
</evidence>
<dbReference type="Proteomes" id="UP000799755">
    <property type="component" value="Unassembled WGS sequence"/>
</dbReference>
<evidence type="ECO:0000313" key="2">
    <source>
        <dbReference type="Proteomes" id="UP000799755"/>
    </source>
</evidence>
<proteinExistence type="predicted"/>
<protein>
    <submittedName>
        <fullName evidence="1">Uncharacterized protein</fullName>
    </submittedName>
</protein>
<name>A0ACB6QTL5_9PLEO</name>
<reference evidence="1" key="1">
    <citation type="journal article" date="2020" name="Stud. Mycol.">
        <title>101 Dothideomycetes genomes: a test case for predicting lifestyles and emergence of pathogens.</title>
        <authorList>
            <person name="Haridas S."/>
            <person name="Albert R."/>
            <person name="Binder M."/>
            <person name="Bloem J."/>
            <person name="Labutti K."/>
            <person name="Salamov A."/>
            <person name="Andreopoulos B."/>
            <person name="Baker S."/>
            <person name="Barry K."/>
            <person name="Bills G."/>
            <person name="Bluhm B."/>
            <person name="Cannon C."/>
            <person name="Castanera R."/>
            <person name="Culley D."/>
            <person name="Daum C."/>
            <person name="Ezra D."/>
            <person name="Gonzalez J."/>
            <person name="Henrissat B."/>
            <person name="Kuo A."/>
            <person name="Liang C."/>
            <person name="Lipzen A."/>
            <person name="Lutzoni F."/>
            <person name="Magnuson J."/>
            <person name="Mondo S."/>
            <person name="Nolan M."/>
            <person name="Ohm R."/>
            <person name="Pangilinan J."/>
            <person name="Park H.-J."/>
            <person name="Ramirez L."/>
            <person name="Alfaro M."/>
            <person name="Sun H."/>
            <person name="Tritt A."/>
            <person name="Yoshinaga Y."/>
            <person name="Zwiers L.-H."/>
            <person name="Turgeon B."/>
            <person name="Goodwin S."/>
            <person name="Spatafora J."/>
            <person name="Crous P."/>
            <person name="Grigoriev I."/>
        </authorList>
    </citation>
    <scope>NUCLEOTIDE SEQUENCE</scope>
    <source>
        <strain evidence="1">ATCC 200398</strain>
    </source>
</reference>